<comment type="subcellular location">
    <subcellularLocation>
        <location evidence="1">Mitochondrion</location>
    </subcellularLocation>
</comment>
<dbReference type="AlphaFoldDB" id="A0A976FN83"/>
<dbReference type="EMBL" id="SHOA02000007">
    <property type="protein sequence ID" value="TDH69730.1"/>
    <property type="molecule type" value="Genomic_DNA"/>
</dbReference>
<sequence>MRRALTKHDEADALGIQLQENQYEKICCLNEDYGVFSNLIPENIEAVTLVANFLLHCGSEEQMSYFLPDLANGIELHCCNLTGPSSGSDADYMRYTGSTQLQENQYEKICGLKEDCGVFSNLIPENIEAVTLVANVTQYNRKIECDIGFQAPLFLLHYESEEQISYFLPDLANGIELHCCNLTGPSSGSDADYMRYTGSTQLQENQYEKICGLKEDYGVFSNLIPENIEAVTLVANVTQYNRKIECDIGFQAPLVRRYFLR</sequence>
<dbReference type="Gene3D" id="1.10.540.10">
    <property type="entry name" value="Acyl-CoA dehydrogenase/oxidase, N-terminal domain"/>
    <property type="match status" value="2"/>
</dbReference>
<keyword evidence="2" id="KW-0809">Transit peptide</keyword>
<evidence type="ECO:0000256" key="2">
    <source>
        <dbReference type="ARBA" id="ARBA00022946"/>
    </source>
</evidence>
<keyword evidence="3" id="KW-0560">Oxidoreductase</keyword>
<dbReference type="GeneID" id="94353100"/>
<dbReference type="InterPro" id="IPR037069">
    <property type="entry name" value="AcylCoA_DH/ox_N_sf"/>
</dbReference>
<dbReference type="Gene3D" id="2.40.110.10">
    <property type="entry name" value="Butyryl-CoA Dehydrogenase, subunit A, domain 2"/>
    <property type="match status" value="2"/>
</dbReference>
<accession>A0A976FN83</accession>
<dbReference type="GO" id="GO:0050660">
    <property type="term" value="F:flavin adenine dinucleotide binding"/>
    <property type="evidence" value="ECO:0007669"/>
    <property type="project" value="InterPro"/>
</dbReference>
<keyword evidence="6" id="KW-1185">Reference proteome</keyword>
<protein>
    <submittedName>
        <fullName evidence="5">Uncharacterized protein</fullName>
    </submittedName>
</protein>
<evidence type="ECO:0000313" key="5">
    <source>
        <dbReference type="EMBL" id="TDH69730.1"/>
    </source>
</evidence>
<gene>
    <name evidence="5" type="ORF">CCR75_009388</name>
</gene>
<dbReference type="GO" id="GO:0005739">
    <property type="term" value="C:mitochondrion"/>
    <property type="evidence" value="ECO:0007669"/>
    <property type="project" value="UniProtKB-SubCell"/>
</dbReference>
<dbReference type="PANTHER" id="PTHR42807:SF1">
    <property type="entry name" value="GLUTARYL-COA DEHYDROGENASE, MITOCHONDRIAL"/>
    <property type="match status" value="1"/>
</dbReference>
<evidence type="ECO:0000313" key="6">
    <source>
        <dbReference type="Proteomes" id="UP000294530"/>
    </source>
</evidence>
<dbReference type="RefSeq" id="XP_067819229.1">
    <property type="nucleotide sequence ID" value="XM_067967429.1"/>
</dbReference>
<dbReference type="KEGG" id="blac:94353100"/>
<dbReference type="SUPFAM" id="SSF56645">
    <property type="entry name" value="Acyl-CoA dehydrogenase NM domain-like"/>
    <property type="match status" value="2"/>
</dbReference>
<name>A0A976FN83_BRELC</name>
<dbReference type="OrthoDB" id="47432at2759"/>
<dbReference type="Proteomes" id="UP000294530">
    <property type="component" value="Unassembled WGS sequence"/>
</dbReference>
<dbReference type="PANTHER" id="PTHR42807">
    <property type="entry name" value="GLUTARYL-COA DEHYDROGENASE, MITOCHONDRIAL"/>
    <property type="match status" value="1"/>
</dbReference>
<keyword evidence="4" id="KW-0496">Mitochondrion</keyword>
<evidence type="ECO:0000256" key="1">
    <source>
        <dbReference type="ARBA" id="ARBA00004173"/>
    </source>
</evidence>
<evidence type="ECO:0000256" key="3">
    <source>
        <dbReference type="ARBA" id="ARBA00023002"/>
    </source>
</evidence>
<comment type="caution">
    <text evidence="5">The sequence shown here is derived from an EMBL/GenBank/DDBJ whole genome shotgun (WGS) entry which is preliminary data.</text>
</comment>
<dbReference type="InterPro" id="IPR052033">
    <property type="entry name" value="Glutaryl-CoA_DH_mitochondrial"/>
</dbReference>
<dbReference type="InterPro" id="IPR009100">
    <property type="entry name" value="AcylCoA_DH/oxidase_NM_dom_sf"/>
</dbReference>
<reference evidence="5 6" key="1">
    <citation type="journal article" date="2021" name="Genome Biol.">
        <title>AFLAP: assembly-free linkage analysis pipeline using k-mers from genome sequencing data.</title>
        <authorList>
            <person name="Fletcher K."/>
            <person name="Zhang L."/>
            <person name="Gil J."/>
            <person name="Han R."/>
            <person name="Cavanaugh K."/>
            <person name="Michelmore R."/>
        </authorList>
    </citation>
    <scope>NUCLEOTIDE SEQUENCE [LARGE SCALE GENOMIC DNA]</scope>
    <source>
        <strain evidence="5 6">SF5</strain>
    </source>
</reference>
<evidence type="ECO:0000256" key="4">
    <source>
        <dbReference type="ARBA" id="ARBA00023128"/>
    </source>
</evidence>
<dbReference type="GO" id="GO:0016627">
    <property type="term" value="F:oxidoreductase activity, acting on the CH-CH group of donors"/>
    <property type="evidence" value="ECO:0007669"/>
    <property type="project" value="InterPro"/>
</dbReference>
<organism evidence="5 6">
    <name type="scientific">Bremia lactucae</name>
    <name type="common">Lettuce downy mildew</name>
    <dbReference type="NCBI Taxonomy" id="4779"/>
    <lineage>
        <taxon>Eukaryota</taxon>
        <taxon>Sar</taxon>
        <taxon>Stramenopiles</taxon>
        <taxon>Oomycota</taxon>
        <taxon>Peronosporomycetes</taxon>
        <taxon>Peronosporales</taxon>
        <taxon>Peronosporaceae</taxon>
        <taxon>Bremia</taxon>
    </lineage>
</organism>
<proteinExistence type="predicted"/>
<dbReference type="InterPro" id="IPR046373">
    <property type="entry name" value="Acyl-CoA_Oxase/DH_mid-dom_sf"/>
</dbReference>